<sequence>MVEYPITSQTWCLTFMPKGVSRWSDDPTHGENRGCVATLRANHIHPSDLPSKNNTSTHTTNRRCPAKSPPLSLNFPRKGMVRGKNDSIPISLWSSWVKAMHSLFRQPASESEEMGEERQIELSEAGETLPGKTLLFHFLPKAS</sequence>
<reference evidence="2 3" key="1">
    <citation type="journal article" date="2019" name="Sci. Rep.">
        <title>Orb-weaving spider Araneus ventricosus genome elucidates the spidroin gene catalogue.</title>
        <authorList>
            <person name="Kono N."/>
            <person name="Nakamura H."/>
            <person name="Ohtoshi R."/>
            <person name="Moran D.A.P."/>
            <person name="Shinohara A."/>
            <person name="Yoshida Y."/>
            <person name="Fujiwara M."/>
            <person name="Mori M."/>
            <person name="Tomita M."/>
            <person name="Arakawa K."/>
        </authorList>
    </citation>
    <scope>NUCLEOTIDE SEQUENCE [LARGE SCALE GENOMIC DNA]</scope>
</reference>
<organism evidence="2 3">
    <name type="scientific">Araneus ventricosus</name>
    <name type="common">Orbweaver spider</name>
    <name type="synonym">Epeira ventricosa</name>
    <dbReference type="NCBI Taxonomy" id="182803"/>
    <lineage>
        <taxon>Eukaryota</taxon>
        <taxon>Metazoa</taxon>
        <taxon>Ecdysozoa</taxon>
        <taxon>Arthropoda</taxon>
        <taxon>Chelicerata</taxon>
        <taxon>Arachnida</taxon>
        <taxon>Araneae</taxon>
        <taxon>Araneomorphae</taxon>
        <taxon>Entelegynae</taxon>
        <taxon>Araneoidea</taxon>
        <taxon>Araneidae</taxon>
        <taxon>Araneus</taxon>
    </lineage>
</organism>
<feature type="compositionally biased region" description="Polar residues" evidence="1">
    <location>
        <begin position="50"/>
        <end position="59"/>
    </location>
</feature>
<protein>
    <submittedName>
        <fullName evidence="2">Uncharacterized protein</fullName>
    </submittedName>
</protein>
<dbReference type="Proteomes" id="UP000499080">
    <property type="component" value="Unassembled WGS sequence"/>
</dbReference>
<evidence type="ECO:0000256" key="1">
    <source>
        <dbReference type="SAM" id="MobiDB-lite"/>
    </source>
</evidence>
<proteinExistence type="predicted"/>
<feature type="region of interest" description="Disordered" evidence="1">
    <location>
        <begin position="44"/>
        <end position="79"/>
    </location>
</feature>
<dbReference type="EMBL" id="BGPR01001939">
    <property type="protein sequence ID" value="GBM64668.1"/>
    <property type="molecule type" value="Genomic_DNA"/>
</dbReference>
<evidence type="ECO:0000313" key="3">
    <source>
        <dbReference type="Proteomes" id="UP000499080"/>
    </source>
</evidence>
<name>A0A4Y2HH91_ARAVE</name>
<keyword evidence="3" id="KW-1185">Reference proteome</keyword>
<dbReference type="AlphaFoldDB" id="A0A4Y2HH91"/>
<gene>
    <name evidence="2" type="ORF">AVEN_215938_1</name>
</gene>
<comment type="caution">
    <text evidence="2">The sequence shown here is derived from an EMBL/GenBank/DDBJ whole genome shotgun (WGS) entry which is preliminary data.</text>
</comment>
<accession>A0A4Y2HH91</accession>
<evidence type="ECO:0000313" key="2">
    <source>
        <dbReference type="EMBL" id="GBM64668.1"/>
    </source>
</evidence>